<comment type="subcellular location">
    <subcellularLocation>
        <location evidence="1">Golgi apparatus membrane</location>
        <topology evidence="1">Peripheral membrane protein</topology>
    </subcellularLocation>
</comment>
<dbReference type="InterPro" id="IPR019335">
    <property type="entry name" value="COG7"/>
</dbReference>
<dbReference type="EMBL" id="SEYY01022771">
    <property type="protein sequence ID" value="KAB7495308.1"/>
    <property type="molecule type" value="Genomic_DNA"/>
</dbReference>
<dbReference type="GO" id="GO:0006890">
    <property type="term" value="P:retrograde vesicle-mediated transport, Golgi to endoplasmic reticulum"/>
    <property type="evidence" value="ECO:0007669"/>
    <property type="project" value="TreeGrafter"/>
</dbReference>
<evidence type="ECO:0000256" key="3">
    <source>
        <dbReference type="ARBA" id="ARBA00020984"/>
    </source>
</evidence>
<comment type="similarity">
    <text evidence="2">Belongs to the COG7 family.</text>
</comment>
<dbReference type="GO" id="GO:0017119">
    <property type="term" value="C:Golgi transport complex"/>
    <property type="evidence" value="ECO:0007669"/>
    <property type="project" value="InterPro"/>
</dbReference>
<accession>A0A5N5SNM2</accession>
<feature type="coiled-coil region" evidence="9">
    <location>
        <begin position="72"/>
        <end position="99"/>
    </location>
</feature>
<evidence type="ECO:0000313" key="11">
    <source>
        <dbReference type="Proteomes" id="UP000326759"/>
    </source>
</evidence>
<evidence type="ECO:0000256" key="4">
    <source>
        <dbReference type="ARBA" id="ARBA00022448"/>
    </source>
</evidence>
<dbReference type="GO" id="GO:0000139">
    <property type="term" value="C:Golgi membrane"/>
    <property type="evidence" value="ECO:0007669"/>
    <property type="project" value="UniProtKB-SubCell"/>
</dbReference>
<keyword evidence="11" id="KW-1185">Reference proteome</keyword>
<evidence type="ECO:0000256" key="6">
    <source>
        <dbReference type="ARBA" id="ARBA00023034"/>
    </source>
</evidence>
<dbReference type="Proteomes" id="UP000326759">
    <property type="component" value="Unassembled WGS sequence"/>
</dbReference>
<proteinExistence type="inferred from homology"/>
<organism evidence="10 11">
    <name type="scientific">Armadillidium nasatum</name>
    <dbReference type="NCBI Taxonomy" id="96803"/>
    <lineage>
        <taxon>Eukaryota</taxon>
        <taxon>Metazoa</taxon>
        <taxon>Ecdysozoa</taxon>
        <taxon>Arthropoda</taxon>
        <taxon>Crustacea</taxon>
        <taxon>Multicrustacea</taxon>
        <taxon>Malacostraca</taxon>
        <taxon>Eumalacostraca</taxon>
        <taxon>Peracarida</taxon>
        <taxon>Isopoda</taxon>
        <taxon>Oniscidea</taxon>
        <taxon>Crinocheta</taxon>
        <taxon>Armadillidiidae</taxon>
        <taxon>Armadillidium</taxon>
    </lineage>
</organism>
<dbReference type="AlphaFoldDB" id="A0A5N5SNM2"/>
<dbReference type="PANTHER" id="PTHR21443">
    <property type="entry name" value="CONSERVED OLIGOMERIC GOLGI COMPLEX COMPONENT 7"/>
    <property type="match status" value="1"/>
</dbReference>
<dbReference type="GO" id="GO:0006886">
    <property type="term" value="P:intracellular protein transport"/>
    <property type="evidence" value="ECO:0007669"/>
    <property type="project" value="InterPro"/>
</dbReference>
<protein>
    <recommendedName>
        <fullName evidence="3">Conserved oligomeric Golgi complex subunit 7</fullName>
    </recommendedName>
    <alternativeName>
        <fullName evidence="8">Component of oligomeric Golgi complex 7</fullName>
    </alternativeName>
</protein>
<keyword evidence="5" id="KW-0653">Protein transport</keyword>
<evidence type="ECO:0000256" key="2">
    <source>
        <dbReference type="ARBA" id="ARBA00005831"/>
    </source>
</evidence>
<gene>
    <name evidence="10" type="primary">COG7</name>
    <name evidence="10" type="ORF">Anas_02177</name>
</gene>
<evidence type="ECO:0000256" key="8">
    <source>
        <dbReference type="ARBA" id="ARBA00031345"/>
    </source>
</evidence>
<evidence type="ECO:0000256" key="1">
    <source>
        <dbReference type="ARBA" id="ARBA00004395"/>
    </source>
</evidence>
<evidence type="ECO:0000313" key="10">
    <source>
        <dbReference type="EMBL" id="KAB7495308.1"/>
    </source>
</evidence>
<keyword evidence="7" id="KW-0472">Membrane</keyword>
<dbReference type="GO" id="GO:0007030">
    <property type="term" value="P:Golgi organization"/>
    <property type="evidence" value="ECO:0007669"/>
    <property type="project" value="TreeGrafter"/>
</dbReference>
<evidence type="ECO:0000256" key="5">
    <source>
        <dbReference type="ARBA" id="ARBA00022927"/>
    </source>
</evidence>
<dbReference type="Pfam" id="PF10191">
    <property type="entry name" value="COG7"/>
    <property type="match status" value="1"/>
</dbReference>
<dbReference type="OrthoDB" id="245173at2759"/>
<reference evidence="10 11" key="1">
    <citation type="journal article" date="2019" name="PLoS Biol.">
        <title>Sex chromosomes control vertical transmission of feminizing Wolbachia symbionts in an isopod.</title>
        <authorList>
            <person name="Becking T."/>
            <person name="Chebbi M.A."/>
            <person name="Giraud I."/>
            <person name="Moumen B."/>
            <person name="Laverre T."/>
            <person name="Caubet Y."/>
            <person name="Peccoud J."/>
            <person name="Gilbert C."/>
            <person name="Cordaux R."/>
        </authorList>
    </citation>
    <scope>NUCLEOTIDE SEQUENCE [LARGE SCALE GENOMIC DNA]</scope>
    <source>
        <strain evidence="10">ANa2</strain>
        <tissue evidence="10">Whole body excluding digestive tract and cuticle</tissue>
    </source>
</reference>
<dbReference type="PANTHER" id="PTHR21443:SF0">
    <property type="entry name" value="CONSERVED OLIGOMERIC GOLGI COMPLEX SUBUNIT 7"/>
    <property type="match status" value="1"/>
</dbReference>
<evidence type="ECO:0000256" key="7">
    <source>
        <dbReference type="ARBA" id="ARBA00023136"/>
    </source>
</evidence>
<name>A0A5N5SNM2_9CRUS</name>
<sequence>MDLSVFSQEKFLLQEWINRVFSTSEFKDSKDVKQQASSLVMRLQLAVQEVNSNIEEICSQITTTMPRVLRDVESLSQEASILKNQMTSVKKDIENVERSTANSMETLVHLDRIKTRLTSSSQAFREADNWTTLSSDIEEIMDGCDIDQISKKLIALQNCLSILTHSSDYDEKVAHLEALKVRLEALLSPHLVAAFGKQNMEESVKYAEILSSLGRSRNLERYYYKCKTQQMVEFWRSLIEDHSMSGSPTWLSLFYEELISLLGKQSKWCEQVFKENNPYEMLAELADYVLSALDPSIGTVVSISVKQQEEPLGFLATVKQAGEFFLKDYQNIIVHGNSSIEVNEKIIEGVYAPLKQQMSLYGEYEESLLLSHLISADLIQDDTSENIHRLGDYCKKMILQSEAAAERCIQLSHGYIFPSLIQALNTYLENYGEKFSQIMRHVEQQSGSIQDDWTIFNSCLYLIQTSGEFLIAIDKIEEILSTKLMTVSKAVKDQEFLSQFDLKPHYILSESQINSLEKLLTSVEDRGQFLIEESHNLSKSQNEKCVRVALNAIMSPVISYLSLLTNLNQLKNQTGTSSMLSASFSPQEYITQIGQYLMTLPQHLEPLLINHSQSINRALQELEFNSKFENEMRVSESEGSAADYLISSVCHSTCQIYSDFILKIPEVTPEMIAQIITDIDYICNIFEDLGVFSFDPLDKLQKLLKVPPEDYWTVTSGINARLVAAVRLMRSIPAKS</sequence>
<keyword evidence="4" id="KW-0813">Transport</keyword>
<comment type="caution">
    <text evidence="10">The sequence shown here is derived from an EMBL/GenBank/DDBJ whole genome shotgun (WGS) entry which is preliminary data.</text>
</comment>
<keyword evidence="6" id="KW-0333">Golgi apparatus</keyword>
<keyword evidence="9" id="KW-0175">Coiled coil</keyword>
<evidence type="ECO:0000256" key="9">
    <source>
        <dbReference type="SAM" id="Coils"/>
    </source>
</evidence>